<accession>A0ABN2UML6</accession>
<keyword evidence="3" id="KW-1185">Reference proteome</keyword>
<dbReference type="NCBIfam" id="NF045478">
    <property type="entry name" value="XF1762_fam"/>
    <property type="match status" value="1"/>
</dbReference>
<comment type="caution">
    <text evidence="2">The sequence shown here is derived from an EMBL/GenBank/DDBJ whole genome shotgun (WGS) entry which is preliminary data.</text>
</comment>
<organism evidence="2 3">
    <name type="scientific">Catenulispora yoronensis</name>
    <dbReference type="NCBI Taxonomy" id="450799"/>
    <lineage>
        <taxon>Bacteria</taxon>
        <taxon>Bacillati</taxon>
        <taxon>Actinomycetota</taxon>
        <taxon>Actinomycetes</taxon>
        <taxon>Catenulisporales</taxon>
        <taxon>Catenulisporaceae</taxon>
        <taxon>Catenulispora</taxon>
    </lineage>
</organism>
<evidence type="ECO:0000313" key="2">
    <source>
        <dbReference type="EMBL" id="GAA2039382.1"/>
    </source>
</evidence>
<sequence>MSLKQAREFVAAHHRHHAPPRGHKYSVGLAGPGGELVAVAIVGRPVARHLDDGYTLEVTRLATLGVPGSCSRLYSAAWKAARAIGYRRMVTYTQGGETGASLKASGWHKVRDLPPRPGWSTAARPRRDLGADNIPRTLWQAGTPPAAADA</sequence>
<dbReference type="Proteomes" id="UP001500751">
    <property type="component" value="Unassembled WGS sequence"/>
</dbReference>
<protein>
    <submittedName>
        <fullName evidence="2">Uncharacterized protein</fullName>
    </submittedName>
</protein>
<gene>
    <name evidence="2" type="ORF">GCM10009839_46670</name>
</gene>
<reference evidence="2 3" key="1">
    <citation type="journal article" date="2019" name="Int. J. Syst. Evol. Microbiol.">
        <title>The Global Catalogue of Microorganisms (GCM) 10K type strain sequencing project: providing services to taxonomists for standard genome sequencing and annotation.</title>
        <authorList>
            <consortium name="The Broad Institute Genomics Platform"/>
            <consortium name="The Broad Institute Genome Sequencing Center for Infectious Disease"/>
            <person name="Wu L."/>
            <person name="Ma J."/>
        </authorList>
    </citation>
    <scope>NUCLEOTIDE SEQUENCE [LARGE SCALE GENOMIC DNA]</scope>
    <source>
        <strain evidence="2 3">JCM 16014</strain>
    </source>
</reference>
<feature type="region of interest" description="Disordered" evidence="1">
    <location>
        <begin position="113"/>
        <end position="150"/>
    </location>
</feature>
<name>A0ABN2UML6_9ACTN</name>
<evidence type="ECO:0000313" key="3">
    <source>
        <dbReference type="Proteomes" id="UP001500751"/>
    </source>
</evidence>
<dbReference type="EMBL" id="BAAAQN010000028">
    <property type="protein sequence ID" value="GAA2039382.1"/>
    <property type="molecule type" value="Genomic_DNA"/>
</dbReference>
<evidence type="ECO:0000256" key="1">
    <source>
        <dbReference type="SAM" id="MobiDB-lite"/>
    </source>
</evidence>
<proteinExistence type="predicted"/>
<dbReference type="InterPro" id="IPR053780">
    <property type="entry name" value="Gp66-like"/>
</dbReference>